<accession>A0ABU2V6H5</accession>
<sequence length="43" mass="4188">MSPSGLPPGGAGLEAAAAQDVRAAGTGEELDVDRLIVDGLRGP</sequence>
<evidence type="ECO:0000256" key="1">
    <source>
        <dbReference type="SAM" id="MobiDB-lite"/>
    </source>
</evidence>
<dbReference type="EMBL" id="JAVREZ010000004">
    <property type="protein sequence ID" value="MDT0481161.1"/>
    <property type="molecule type" value="Genomic_DNA"/>
</dbReference>
<organism evidence="2 3">
    <name type="scientific">Streptomyces doebereineriae</name>
    <dbReference type="NCBI Taxonomy" id="3075528"/>
    <lineage>
        <taxon>Bacteria</taxon>
        <taxon>Bacillati</taxon>
        <taxon>Actinomycetota</taxon>
        <taxon>Actinomycetes</taxon>
        <taxon>Kitasatosporales</taxon>
        <taxon>Streptomycetaceae</taxon>
        <taxon>Streptomyces</taxon>
    </lineage>
</organism>
<evidence type="ECO:0000313" key="3">
    <source>
        <dbReference type="Proteomes" id="UP001183824"/>
    </source>
</evidence>
<feature type="region of interest" description="Disordered" evidence="1">
    <location>
        <begin position="1"/>
        <end position="20"/>
    </location>
</feature>
<keyword evidence="3" id="KW-1185">Reference proteome</keyword>
<protein>
    <submittedName>
        <fullName evidence="2">Uncharacterized protein</fullName>
    </submittedName>
</protein>
<proteinExistence type="predicted"/>
<dbReference type="Proteomes" id="UP001183824">
    <property type="component" value="Unassembled WGS sequence"/>
</dbReference>
<name>A0ABU2V6H5_9ACTN</name>
<gene>
    <name evidence="2" type="ORF">RNB18_13345</name>
</gene>
<evidence type="ECO:0000313" key="2">
    <source>
        <dbReference type="EMBL" id="MDT0481161.1"/>
    </source>
</evidence>
<dbReference type="RefSeq" id="WP_311714335.1">
    <property type="nucleotide sequence ID" value="NZ_JAVREZ010000004.1"/>
</dbReference>
<reference evidence="3" key="1">
    <citation type="submission" date="2023-07" db="EMBL/GenBank/DDBJ databases">
        <title>30 novel species of actinomycetes from the DSMZ collection.</title>
        <authorList>
            <person name="Nouioui I."/>
        </authorList>
    </citation>
    <scope>NUCLEOTIDE SEQUENCE [LARGE SCALE GENOMIC DNA]</scope>
    <source>
        <strain evidence="3">DSM 41640</strain>
    </source>
</reference>
<comment type="caution">
    <text evidence="2">The sequence shown here is derived from an EMBL/GenBank/DDBJ whole genome shotgun (WGS) entry which is preliminary data.</text>
</comment>